<dbReference type="PANTHER" id="PTHR18947:SF28">
    <property type="entry name" value="GIRDIN, ISOFORM A"/>
    <property type="match status" value="1"/>
</dbReference>
<dbReference type="GO" id="GO:0008017">
    <property type="term" value="F:microtubule binding"/>
    <property type="evidence" value="ECO:0007669"/>
    <property type="project" value="TreeGrafter"/>
</dbReference>
<keyword evidence="2" id="KW-0963">Cytoplasm</keyword>
<dbReference type="SUPFAM" id="SSF116907">
    <property type="entry name" value="Hook domain"/>
    <property type="match status" value="1"/>
</dbReference>
<feature type="compositionally biased region" description="Low complexity" evidence="5">
    <location>
        <begin position="220"/>
        <end position="229"/>
    </location>
</feature>
<accession>A0A8S4G9P8</accession>
<proteinExistence type="predicted"/>
<evidence type="ECO:0000313" key="8">
    <source>
        <dbReference type="Proteomes" id="UP000653454"/>
    </source>
</evidence>
<keyword evidence="8" id="KW-1185">Reference proteome</keyword>
<reference evidence="7" key="1">
    <citation type="submission" date="2020-11" db="EMBL/GenBank/DDBJ databases">
        <authorList>
            <person name="Whiteford S."/>
        </authorList>
    </citation>
    <scope>NUCLEOTIDE SEQUENCE</scope>
</reference>
<dbReference type="Gene3D" id="1.10.418.10">
    <property type="entry name" value="Calponin-like domain"/>
    <property type="match status" value="1"/>
</dbReference>
<feature type="region of interest" description="Disordered" evidence="5">
    <location>
        <begin position="204"/>
        <end position="246"/>
    </location>
</feature>
<evidence type="ECO:0000256" key="4">
    <source>
        <dbReference type="SAM" id="Coils"/>
    </source>
</evidence>
<dbReference type="InterPro" id="IPR036872">
    <property type="entry name" value="CH_dom_sf"/>
</dbReference>
<evidence type="ECO:0000256" key="3">
    <source>
        <dbReference type="ARBA" id="ARBA00023054"/>
    </source>
</evidence>
<feature type="domain" description="HOOK N-terminal" evidence="6">
    <location>
        <begin position="16"/>
        <end position="157"/>
    </location>
</feature>
<dbReference type="PANTHER" id="PTHR18947">
    <property type="entry name" value="HOOK PROTEINS"/>
    <property type="match status" value="1"/>
</dbReference>
<feature type="region of interest" description="Disordered" evidence="5">
    <location>
        <begin position="380"/>
        <end position="418"/>
    </location>
</feature>
<evidence type="ECO:0000313" key="7">
    <source>
        <dbReference type="EMBL" id="CAG9136367.1"/>
    </source>
</evidence>
<dbReference type="EMBL" id="CAJHNJ030000137">
    <property type="protein sequence ID" value="CAG9136367.1"/>
    <property type="molecule type" value="Genomic_DNA"/>
</dbReference>
<feature type="coiled-coil region" evidence="4">
    <location>
        <begin position="471"/>
        <end position="720"/>
    </location>
</feature>
<feature type="compositionally biased region" description="Basic and acidic residues" evidence="5">
    <location>
        <begin position="969"/>
        <end position="981"/>
    </location>
</feature>
<feature type="region of interest" description="Disordered" evidence="5">
    <location>
        <begin position="441"/>
        <end position="465"/>
    </location>
</feature>
<dbReference type="GO" id="GO:0030705">
    <property type="term" value="P:cytoskeleton-dependent intracellular transport"/>
    <property type="evidence" value="ECO:0007669"/>
    <property type="project" value="InterPro"/>
</dbReference>
<dbReference type="Pfam" id="PF19047">
    <property type="entry name" value="HOOK_N"/>
    <property type="match status" value="1"/>
</dbReference>
<dbReference type="GO" id="GO:0005813">
    <property type="term" value="C:centrosome"/>
    <property type="evidence" value="ECO:0007669"/>
    <property type="project" value="TreeGrafter"/>
</dbReference>
<feature type="coiled-coil region" evidence="4">
    <location>
        <begin position="795"/>
        <end position="864"/>
    </location>
</feature>
<organism evidence="7 8">
    <name type="scientific">Plutella xylostella</name>
    <name type="common">Diamondback moth</name>
    <name type="synonym">Plutella maculipennis</name>
    <dbReference type="NCBI Taxonomy" id="51655"/>
    <lineage>
        <taxon>Eukaryota</taxon>
        <taxon>Metazoa</taxon>
        <taxon>Ecdysozoa</taxon>
        <taxon>Arthropoda</taxon>
        <taxon>Hexapoda</taxon>
        <taxon>Insecta</taxon>
        <taxon>Pterygota</taxon>
        <taxon>Neoptera</taxon>
        <taxon>Endopterygota</taxon>
        <taxon>Lepidoptera</taxon>
        <taxon>Glossata</taxon>
        <taxon>Ditrysia</taxon>
        <taxon>Yponomeutoidea</taxon>
        <taxon>Plutellidae</taxon>
        <taxon>Plutella</taxon>
    </lineage>
</organism>
<dbReference type="CDD" id="cd22223">
    <property type="entry name" value="HkD_HkRP"/>
    <property type="match status" value="1"/>
</dbReference>
<evidence type="ECO:0000259" key="6">
    <source>
        <dbReference type="Pfam" id="PF19047"/>
    </source>
</evidence>
<feature type="coiled-coil region" evidence="4">
    <location>
        <begin position="900"/>
        <end position="951"/>
    </location>
</feature>
<dbReference type="GO" id="GO:0031122">
    <property type="term" value="P:cytoplasmic microtubule organization"/>
    <property type="evidence" value="ECO:0007669"/>
    <property type="project" value="TreeGrafter"/>
</dbReference>
<dbReference type="GO" id="GO:0051959">
    <property type="term" value="F:dynein light intermediate chain binding"/>
    <property type="evidence" value="ECO:0007669"/>
    <property type="project" value="TreeGrafter"/>
</dbReference>
<feature type="compositionally biased region" description="Gly residues" evidence="5">
    <location>
        <begin position="986"/>
        <end position="1005"/>
    </location>
</feature>
<evidence type="ECO:0000256" key="2">
    <source>
        <dbReference type="ARBA" id="ARBA00022490"/>
    </source>
</evidence>
<evidence type="ECO:0000256" key="5">
    <source>
        <dbReference type="SAM" id="MobiDB-lite"/>
    </source>
</evidence>
<keyword evidence="3 4" id="KW-0175">Coiled coil</keyword>
<comment type="subcellular location">
    <subcellularLocation>
        <location evidence="1">Cytoplasm</location>
    </subcellularLocation>
</comment>
<comment type="caution">
    <text evidence="7">The sequence shown here is derived from an EMBL/GenBank/DDBJ whole genome shotgun (WGS) entry which is preliminary data.</text>
</comment>
<dbReference type="GO" id="GO:0005737">
    <property type="term" value="C:cytoplasm"/>
    <property type="evidence" value="ECO:0007669"/>
    <property type="project" value="UniProtKB-SubCell"/>
</dbReference>
<feature type="region of interest" description="Disordered" evidence="5">
    <location>
        <begin position="969"/>
        <end position="1005"/>
    </location>
</feature>
<evidence type="ECO:0000256" key="1">
    <source>
        <dbReference type="ARBA" id="ARBA00004496"/>
    </source>
</evidence>
<dbReference type="InterPro" id="IPR043936">
    <property type="entry name" value="HOOK_N"/>
</dbReference>
<gene>
    <name evidence="7" type="ORF">PLXY2_LOCUS14617</name>
</gene>
<dbReference type="Proteomes" id="UP000653454">
    <property type="component" value="Unassembled WGS sequence"/>
</dbReference>
<name>A0A8S4G9P8_PLUXY</name>
<dbReference type="AlphaFoldDB" id="A0A8S4G9P8"/>
<sequence>MAVSASDIEDFMSGPLVSWLKSCHPNPQCITEYSSLFDGDIIHQAYLQIDPEPSFHITKLDGLEDQALLLGRVKNFDAIVKNVQALYEEELGMTLLVVPECVSLGRAPESHAGLEHMRLLLLLLLGAAVHCPNKELFITRIKELDVDLQHAIVECIKQVTDTQTVALPAEAAESPAVFQHMRRLARERDLYLRRWAALVAGGDAGGAGARGGTRPPPPTRSISRWSSPTGRPGSGNRGRSLPPNLLDDDAVFASDQELVQESLPKNGCIDKVLSINVVYRYTEEKSEQLAECRSELAHAAAVATRLRADAAAWQAEARRAAALRDELDAQRERADRADRLEQEIEKYRSRLSDAEYYKCLVGELRDDNRALLEAREQLEEQLAGPGAAPPPPPRCRPRCCRRAATPPTASWSERDAAQQKLQELMEENNQLQYVTKCMLSESQGGADPDEGGATPEAADTSLSEQLSSRRALRLELECRRLRAALARLQDEPPPPDQLVELETENKKLKLKCDQLDSSCARLRAQAAELDQVFKNALDENAKLQDALDAKQAVIDKQAVDREAEKNKLQDFEKHLEALTKDKQRIQMLCDSIQRRADELEKTLDARSKELAAARPDADRLPPLLIELEELKTKLTYSEKETHNLQREVYKLREAVEEKDVSLDKVTTEIELKRREIERLTKEIESANNMVCKLQDFEQKAKELKSQKKMDSETIQTLQKDLIAEKVNFDKVRNCIEKLGINVTELATRDLGVEELLERILGNSEHEAIIAHLAVAPCDCTDKEQPTESAAPDPHVEQLTAELTAAQAALAAAQGEVAARQVAAATAAARAGSLAAQQHTLQLANSQLAAEKEELAARLSALAAAHGAAQRDTAALQRLHEALAAQYEALAAEREPLRAAARDLRAEIRDLKDSLAASEKKVAELEAEKENVKVEARNLTNLRAEHSKLKDDFRNLFTASDRLKSEYRGMQEQWRAARDEAAAARGAAGGPGRGGGGARGGGGGAG</sequence>
<protein>
    <submittedName>
        <fullName evidence="7">(diamondback moth) hypothetical protein</fullName>
    </submittedName>
</protein>